<protein>
    <submittedName>
        <fullName evidence="1">Uncharacterized protein</fullName>
    </submittedName>
</protein>
<dbReference type="OMA" id="CEADKCE"/>
<gene>
    <name evidence="1" type="ORF">S40285_08141</name>
</gene>
<name>A0A084QQ42_STAC4</name>
<evidence type="ECO:0000313" key="1">
    <source>
        <dbReference type="EMBL" id="KFA66077.1"/>
    </source>
</evidence>
<dbReference type="InParanoid" id="A0A084QQ42"/>
<dbReference type="AlphaFoldDB" id="A0A084QQ42"/>
<dbReference type="HOGENOM" id="CLU_031559_3_0_1"/>
<accession>A0A084QQ42</accession>
<dbReference type="Pfam" id="PF11913">
    <property type="entry name" value="DUF3431"/>
    <property type="match status" value="1"/>
</dbReference>
<dbReference type="Proteomes" id="UP000028524">
    <property type="component" value="Unassembled WGS sequence"/>
</dbReference>
<dbReference type="PANTHER" id="PTHR37490:SF3">
    <property type="entry name" value="DUF3431 DOMAIN CONTAINING PROTEIN"/>
    <property type="match status" value="1"/>
</dbReference>
<dbReference type="InterPro" id="IPR021838">
    <property type="entry name" value="DUF3431"/>
</dbReference>
<reference evidence="1 2" key="1">
    <citation type="journal article" date="2014" name="BMC Genomics">
        <title>Comparative genome sequencing reveals chemotype-specific gene clusters in the toxigenic black mold Stachybotrys.</title>
        <authorList>
            <person name="Semeiks J."/>
            <person name="Borek D."/>
            <person name="Otwinowski Z."/>
            <person name="Grishin N.V."/>
        </authorList>
    </citation>
    <scope>NUCLEOTIDE SEQUENCE [LARGE SCALE GENOMIC DNA]</scope>
    <source>
        <strain evidence="1 2">IBT 40285</strain>
    </source>
</reference>
<keyword evidence="2" id="KW-1185">Reference proteome</keyword>
<organism evidence="1 2">
    <name type="scientific">Stachybotrys chlorohalonatus (strain IBT 40285)</name>
    <dbReference type="NCBI Taxonomy" id="1283841"/>
    <lineage>
        <taxon>Eukaryota</taxon>
        <taxon>Fungi</taxon>
        <taxon>Dikarya</taxon>
        <taxon>Ascomycota</taxon>
        <taxon>Pezizomycotina</taxon>
        <taxon>Sordariomycetes</taxon>
        <taxon>Hypocreomycetidae</taxon>
        <taxon>Hypocreales</taxon>
        <taxon>Stachybotryaceae</taxon>
        <taxon>Stachybotrys</taxon>
    </lineage>
</organism>
<dbReference type="EMBL" id="KL660500">
    <property type="protein sequence ID" value="KFA66077.1"/>
    <property type="molecule type" value="Genomic_DNA"/>
</dbReference>
<proteinExistence type="predicted"/>
<dbReference type="PANTHER" id="PTHR37490">
    <property type="entry name" value="EXPRESSED PROTEIN"/>
    <property type="match status" value="1"/>
</dbReference>
<dbReference type="OrthoDB" id="426718at2759"/>
<evidence type="ECO:0000313" key="2">
    <source>
        <dbReference type="Proteomes" id="UP000028524"/>
    </source>
</evidence>
<sequence>MTWRSRRHNLQAVTAFVAIVLLLAYLRGFGSNPTASAFQVQKPFHRSPVANTPKPSLKLGDDDVEMVVASMKKENITWLHDYLPDWEKSIYVVDDPSAQHTVSTNKGREAMVFLSYIIDRYDSLPGNIIFHHAERFQWHNDNPDYDALPLLQRFRIEHLKEEGYVNLRCAWVLGCPAEIHPSADDVQPAEDEPVHAKHVYKGAFQQLFPGTPVPDTIGVPCCSQFAVRRDTIRQRPRLEYVRYRDWLRGSSLADDLSGRVLEYSWHIIFGKKSVHCPNAGECYCKTYGLCDMQCDQDKCGSQYILPPFATLPQGWPRLGWEHEDRHWSGPP</sequence>